<dbReference type="Proteomes" id="UP000037696">
    <property type="component" value="Unassembled WGS sequence"/>
</dbReference>
<dbReference type="AlphaFoldDB" id="A0A0M9WHS6"/>
<gene>
    <name evidence="1" type="ORF">ACN38_g3633</name>
</gene>
<organism evidence="1 2">
    <name type="scientific">Penicillium nordicum</name>
    <dbReference type="NCBI Taxonomy" id="229535"/>
    <lineage>
        <taxon>Eukaryota</taxon>
        <taxon>Fungi</taxon>
        <taxon>Dikarya</taxon>
        <taxon>Ascomycota</taxon>
        <taxon>Pezizomycotina</taxon>
        <taxon>Eurotiomycetes</taxon>
        <taxon>Eurotiomycetidae</taxon>
        <taxon>Eurotiales</taxon>
        <taxon>Aspergillaceae</taxon>
        <taxon>Penicillium</taxon>
    </lineage>
</organism>
<dbReference type="EMBL" id="LHQQ01000044">
    <property type="protein sequence ID" value="KOS45382.1"/>
    <property type="molecule type" value="Genomic_DNA"/>
</dbReference>
<keyword evidence="2" id="KW-1185">Reference proteome</keyword>
<evidence type="ECO:0000313" key="1">
    <source>
        <dbReference type="EMBL" id="KOS45382.1"/>
    </source>
</evidence>
<protein>
    <submittedName>
        <fullName evidence="1">Uncharacterized protein</fullName>
    </submittedName>
</protein>
<sequence>MMLKSTPRPSSFRRPIYTWSVHPTRKCRVENALLLRSPIYHKPTSNSGQCFSELRVSVCWKLVHILSLLLHSLAPRPSRNFDDSKNFVTPVNDVGFPSI</sequence>
<evidence type="ECO:0000313" key="2">
    <source>
        <dbReference type="Proteomes" id="UP000037696"/>
    </source>
</evidence>
<reference evidence="1 2" key="1">
    <citation type="submission" date="2015-08" db="EMBL/GenBank/DDBJ databases">
        <title>Genome sequencing of Penicillium nordicum.</title>
        <authorList>
            <person name="Nguyen H.D."/>
            <person name="Seifert K.A."/>
        </authorList>
    </citation>
    <scope>NUCLEOTIDE SEQUENCE [LARGE SCALE GENOMIC DNA]</scope>
    <source>
        <strain evidence="1 2">DAOMC 185683</strain>
    </source>
</reference>
<accession>A0A0M9WHS6</accession>
<comment type="caution">
    <text evidence="1">The sequence shown here is derived from an EMBL/GenBank/DDBJ whole genome shotgun (WGS) entry which is preliminary data.</text>
</comment>
<proteinExistence type="predicted"/>
<name>A0A0M9WHS6_9EURO</name>